<protein>
    <submittedName>
        <fullName evidence="2">Chromosome partitioning protein ParA</fullName>
    </submittedName>
</protein>
<dbReference type="InterPro" id="IPR050678">
    <property type="entry name" value="DNA_Partitioning_ATPase"/>
</dbReference>
<dbReference type="STRING" id="444597.BST26_20725"/>
<dbReference type="CDD" id="cd02042">
    <property type="entry name" value="ParAB_family"/>
    <property type="match status" value="1"/>
</dbReference>
<gene>
    <name evidence="2" type="ORF">BST26_20725</name>
</gene>
<comment type="caution">
    <text evidence="2">The sequence shown here is derived from an EMBL/GenBank/DDBJ whole genome shotgun (WGS) entry which is preliminary data.</text>
</comment>
<sequence length="193" mass="20581">MLLSIVHTKGGVGKSTTALYLATAAQRRGLSVRLLDTDPQGTSLAWASDATAAGEPLPFPVAYAEARDLTHPPHADLVIVDTPPGHAKVIDAAIDAADLVIVPTQPSPADIKRAWPTLEVTGHRPTAILLTRAVLNRRLLADVRSELEDEGVAVLATPILDREHVKQAWGSTPRDLNGYDDVLTEILDATQEA</sequence>
<dbReference type="InterPro" id="IPR027417">
    <property type="entry name" value="P-loop_NTPase"/>
</dbReference>
<name>A0A1X0CSC7_9MYCO</name>
<dbReference type="PIRSF" id="PIRSF009320">
    <property type="entry name" value="Nuc_binding_HP_1000"/>
    <property type="match status" value="1"/>
</dbReference>
<feature type="domain" description="CobQ/CobB/MinD/ParA nucleotide binding" evidence="1">
    <location>
        <begin position="4"/>
        <end position="168"/>
    </location>
</feature>
<dbReference type="PANTHER" id="PTHR13696">
    <property type="entry name" value="P-LOOP CONTAINING NUCLEOSIDE TRIPHOSPHATE HYDROLASE"/>
    <property type="match status" value="1"/>
</dbReference>
<reference evidence="2 3" key="1">
    <citation type="submission" date="2016-12" db="EMBL/GenBank/DDBJ databases">
        <title>The new phylogeny of genus Mycobacterium.</title>
        <authorList>
            <person name="Tortoli E."/>
            <person name="Trovato A."/>
            <person name="Cirillo D.M."/>
        </authorList>
    </citation>
    <scope>NUCLEOTIDE SEQUENCE [LARGE SCALE GENOMIC DNA]</scope>
    <source>
        <strain evidence="2 3">DSM 45130</strain>
    </source>
</reference>
<dbReference type="OrthoDB" id="9804460at2"/>
<keyword evidence="3" id="KW-1185">Reference proteome</keyword>
<dbReference type="PANTHER" id="PTHR13696:SF96">
    <property type="entry name" value="COBQ_COBB_MIND_PARA NUCLEOTIDE BINDING DOMAIN-CONTAINING PROTEIN"/>
    <property type="match status" value="1"/>
</dbReference>
<proteinExistence type="predicted"/>
<dbReference type="Pfam" id="PF01656">
    <property type="entry name" value="CbiA"/>
    <property type="match status" value="1"/>
</dbReference>
<evidence type="ECO:0000313" key="3">
    <source>
        <dbReference type="Proteomes" id="UP000192801"/>
    </source>
</evidence>
<evidence type="ECO:0000259" key="1">
    <source>
        <dbReference type="Pfam" id="PF01656"/>
    </source>
</evidence>
<dbReference type="AlphaFoldDB" id="A0A1X0CSC7"/>
<organism evidence="2 3">
    <name type="scientific">Mycolicibacterium insubricum</name>
    <dbReference type="NCBI Taxonomy" id="444597"/>
    <lineage>
        <taxon>Bacteria</taxon>
        <taxon>Bacillati</taxon>
        <taxon>Actinomycetota</taxon>
        <taxon>Actinomycetes</taxon>
        <taxon>Mycobacteriales</taxon>
        <taxon>Mycobacteriaceae</taxon>
        <taxon>Mycolicibacterium</taxon>
    </lineage>
</organism>
<evidence type="ECO:0000313" key="2">
    <source>
        <dbReference type="EMBL" id="ORA62812.1"/>
    </source>
</evidence>
<dbReference type="Gene3D" id="3.40.50.300">
    <property type="entry name" value="P-loop containing nucleotide triphosphate hydrolases"/>
    <property type="match status" value="1"/>
</dbReference>
<dbReference type="Proteomes" id="UP000192801">
    <property type="component" value="Unassembled WGS sequence"/>
</dbReference>
<accession>A0A1X0CSC7</accession>
<dbReference type="EMBL" id="MVHS01000088">
    <property type="protein sequence ID" value="ORA62812.1"/>
    <property type="molecule type" value="Genomic_DNA"/>
</dbReference>
<dbReference type="RefSeq" id="WP_083033761.1">
    <property type="nucleotide sequence ID" value="NZ_JACKRM010000028.1"/>
</dbReference>
<dbReference type="InterPro" id="IPR002586">
    <property type="entry name" value="CobQ/CobB/MinD/ParA_Nub-bd_dom"/>
</dbReference>
<dbReference type="SUPFAM" id="SSF52540">
    <property type="entry name" value="P-loop containing nucleoside triphosphate hydrolases"/>
    <property type="match status" value="1"/>
</dbReference>